<dbReference type="RefSeq" id="WP_324179400.1">
    <property type="nucleotide sequence ID" value="NZ_BAABAW010000008.1"/>
</dbReference>
<accession>A0ABU5ZTH5</accession>
<dbReference type="Gene3D" id="3.40.50.12480">
    <property type="match status" value="2"/>
</dbReference>
<dbReference type="Gene3D" id="3.80.10.10">
    <property type="entry name" value="Ribonuclease Inhibitor"/>
    <property type="match status" value="5"/>
</dbReference>
<dbReference type="PANTHER" id="PTHR45661">
    <property type="entry name" value="SURFACE ANTIGEN"/>
    <property type="match status" value="1"/>
</dbReference>
<reference evidence="2 3" key="1">
    <citation type="journal article" date="2013" name="Int. J. Syst. Evol. Microbiol.">
        <title>Aquimarina gracilis sp. nov., isolated from the gut microflora of a mussel, Mytilus coruscus, and emended description of Aquimarina spongiae.</title>
        <authorList>
            <person name="Park S.C."/>
            <person name="Choe H.N."/>
            <person name="Baik K.S."/>
            <person name="Seong C.N."/>
        </authorList>
    </citation>
    <scope>NUCLEOTIDE SEQUENCE [LARGE SCALE GENOMIC DNA]</scope>
    <source>
        <strain evidence="2 3">PSC32</strain>
    </source>
</reference>
<feature type="chain" id="PRO_5045529994" evidence="1">
    <location>
        <begin position="26"/>
        <end position="1373"/>
    </location>
</feature>
<dbReference type="InterPro" id="IPR032675">
    <property type="entry name" value="LRR_dom_sf"/>
</dbReference>
<gene>
    <name evidence="2" type="ORF">U6A24_07890</name>
</gene>
<dbReference type="PANTHER" id="PTHR45661:SF3">
    <property type="entry name" value="IG-LIKE DOMAIN-CONTAINING PROTEIN"/>
    <property type="match status" value="1"/>
</dbReference>
<dbReference type="InterPro" id="IPR026906">
    <property type="entry name" value="LRR_5"/>
</dbReference>
<proteinExistence type="predicted"/>
<sequence length="1373" mass="146376">MKKQLQLIACTICMALMGLTGYGQQFTADNITYQVIPGSSGTVAITGNTNTGDLIIPGNVTNGADTFTVTSIAANTFVANDLTKVTIPESITSIGANAFTSNPDLKKVVAKGANPPPSLNPTAFGDRSEIALTVPVGSITAYEDFFGWTGFRSITEEEIAGTDDFEYEIITSTNPNTVRITGYTGMATSVDIPGTITDGGIEYTVTHIGDRAFFENALTSVTIPNGVTHIGNEAFRDSGLSGHLEIPDGVESIGNDAFNSRKNGANLGSVTLPNSVTRIGQRAFTGHQLESVNIPDKLQVLEGGVFSTNSLNEVIIPESVTEIQGSAFNRNALASVTIPSSVTSIGSTAFANNNDLMTVGVESSTPPTLLGDGARVFEQTNDKHFHQITVIVPRDARNNYKNADSWNLYSINEELTVDGIFTYPHISFAGGGMHYQVISDLDRTVRVIGRSTLGPPDVTIPEKVFHGFSYTVTAIGKNAFLDNGLTSVEIPETVTSIGEGAFENNQLITVTLPEGVTSIKERAFKNSGLTGHLEIPNSATEIIGGAFSNNQLTSVAIPDNLETIEIGIFQNNLLTEVTIPANVKNIEKGVFVNNLELVTLVMKSPSPISLEPETFDHIYHTETTTFSADRRPLIDVIVPRSDPPGRNKHEYLTSRGWGDYGFKSITEEGDIGETFEKAGITYKITEFNPNTVTIIDNENTGDLTIPMKVERLEKGPFAISEERLVEYKVIDIEAGAFQNNQLTRVIIPDSLASIGANAFAGNPGLATVELEGTDPPSIEESTFADRDQIDVIVPNGAFDNYVPAWNDFKFKSIKAKVAIGDTFTVERDANTAVIKYEVTAFGPTNTVTVINNEDDDRRLLEIFDPVAHVGHEFKVTKIGEHAFADRNIIGALTIPDGVESIEESAFQNNQLTSATLPESVTGIGESAFSGNQLTNVTLPDGVESIEAYAFSNNALSSITIPNNVTRIGEGAFSENVLSNVDMPESIETIGHRAFALNSLTQVNIPNGVTSIGDGAFQDNQLTSVTIPENVTGIGANAFTNNPGLTTVVSRAFAPPSIEESSFTNADRGQIDLIVPSATPPGRIRANYEDVGWTGFRSINEGIGLLIDAPTETADLSAFTVTFRFDQDVTGFTVDDIDFGNATANHFTGSGSIYTVEITPRSCDGTITIDVPVNAVDMSNVTNFPASASVAVNGNPNDFVAIARNIIVQLDANGGATISPEDINNGSYGCGGSPNLSLDIDSFDCDDVGTPVTVTLTAAQGDQTATATAMVTVFGNCGSDSGSPLTDFNSGFSPNGDGIADSLVIEGLEQYGNNVVKIYNLSQRLLFSAHYGGPGDAWDGTHKGSRVPVGSYVCIIDYNEPELGHETKMIYVNY</sequence>
<dbReference type="EMBL" id="JAYKLX010000003">
    <property type="protein sequence ID" value="MEB3345374.1"/>
    <property type="molecule type" value="Genomic_DNA"/>
</dbReference>
<evidence type="ECO:0000256" key="1">
    <source>
        <dbReference type="SAM" id="SignalP"/>
    </source>
</evidence>
<dbReference type="SUPFAM" id="SSF52058">
    <property type="entry name" value="L domain-like"/>
    <property type="match status" value="1"/>
</dbReference>
<evidence type="ECO:0000313" key="3">
    <source>
        <dbReference type="Proteomes" id="UP001327027"/>
    </source>
</evidence>
<dbReference type="Pfam" id="PF13306">
    <property type="entry name" value="LRR_5"/>
    <property type="match status" value="5"/>
</dbReference>
<evidence type="ECO:0000313" key="2">
    <source>
        <dbReference type="EMBL" id="MEB3345374.1"/>
    </source>
</evidence>
<name>A0ABU5ZTH5_9FLAO</name>
<organism evidence="2 3">
    <name type="scientific">Aquimarina gracilis</name>
    <dbReference type="NCBI Taxonomy" id="874422"/>
    <lineage>
        <taxon>Bacteria</taxon>
        <taxon>Pseudomonadati</taxon>
        <taxon>Bacteroidota</taxon>
        <taxon>Flavobacteriia</taxon>
        <taxon>Flavobacteriales</taxon>
        <taxon>Flavobacteriaceae</taxon>
        <taxon>Aquimarina</taxon>
    </lineage>
</organism>
<comment type="caution">
    <text evidence="2">The sequence shown here is derived from an EMBL/GenBank/DDBJ whole genome shotgun (WGS) entry which is preliminary data.</text>
</comment>
<keyword evidence="1" id="KW-0732">Signal</keyword>
<dbReference type="InterPro" id="IPR053139">
    <property type="entry name" value="Surface_bspA-like"/>
</dbReference>
<feature type="signal peptide" evidence="1">
    <location>
        <begin position="1"/>
        <end position="25"/>
    </location>
</feature>
<keyword evidence="3" id="KW-1185">Reference proteome</keyword>
<dbReference type="Proteomes" id="UP001327027">
    <property type="component" value="Unassembled WGS sequence"/>
</dbReference>
<dbReference type="Pfam" id="PF13585">
    <property type="entry name" value="CHU_C"/>
    <property type="match status" value="1"/>
</dbReference>
<protein>
    <submittedName>
        <fullName evidence="2">Leucine-rich repeat protein</fullName>
    </submittedName>
</protein>